<proteinExistence type="predicted"/>
<keyword evidence="1" id="KW-0732">Signal</keyword>
<dbReference type="Proteomes" id="UP000052052">
    <property type="component" value="Unassembled WGS sequence"/>
</dbReference>
<dbReference type="PATRIC" id="fig|344882.3.peg.2534"/>
<gene>
    <name evidence="2" type="ORF">ABB29_05990</name>
</gene>
<reference evidence="2 3" key="1">
    <citation type="submission" date="2015-05" db="EMBL/GenBank/DDBJ databases">
        <title>Genome sequencing and analysis of members of genus Stenotrophomonas.</title>
        <authorList>
            <person name="Patil P.P."/>
            <person name="Midha S."/>
            <person name="Patil P.B."/>
        </authorList>
    </citation>
    <scope>NUCLEOTIDE SEQUENCE [LARGE SCALE GENOMIC DNA]</scope>
    <source>
        <strain evidence="2 3">DSM 21858</strain>
    </source>
</reference>
<dbReference type="EMBL" id="LDJL01000005">
    <property type="protein sequence ID" value="KRG70704.1"/>
    <property type="molecule type" value="Genomic_DNA"/>
</dbReference>
<protein>
    <recommendedName>
        <fullName evidence="4">Phenol degradation protein meta</fullName>
    </recommendedName>
</protein>
<evidence type="ECO:0000256" key="1">
    <source>
        <dbReference type="SAM" id="SignalP"/>
    </source>
</evidence>
<organism evidence="2 3">
    <name type="scientific">Pseudoxanthomonas dokdonensis</name>
    <dbReference type="NCBI Taxonomy" id="344882"/>
    <lineage>
        <taxon>Bacteria</taxon>
        <taxon>Pseudomonadati</taxon>
        <taxon>Pseudomonadota</taxon>
        <taxon>Gammaproteobacteria</taxon>
        <taxon>Lysobacterales</taxon>
        <taxon>Lysobacteraceae</taxon>
        <taxon>Pseudoxanthomonas</taxon>
    </lineage>
</organism>
<sequence>MSMKYLLASPVLALAACLPAMAQDAGAAAAQANNPLANFTALNFHDYYIGELTAPEDKSANQFWVRFAKPFKIGESNWLLRASLPVNSSPVGTNLSTVTGFGDINAFAAYLIDTGNPAVSFGIGPLVNAPSGKDEVGSGKWSAGFANVLFNAESAKFQYGYLLTWQHSFAGDDDRANVNLGAFQPFAMYQLGNGAYLRSTGIMAYNFENDGYSVPLGLGIGKVIQTPGTVYNIFIEPQWSVADKGPGWPEWQVFVGFNMQFAN</sequence>
<evidence type="ECO:0008006" key="4">
    <source>
        <dbReference type="Google" id="ProtNLM"/>
    </source>
</evidence>
<evidence type="ECO:0000313" key="3">
    <source>
        <dbReference type="Proteomes" id="UP000052052"/>
    </source>
</evidence>
<comment type="caution">
    <text evidence="2">The sequence shown here is derived from an EMBL/GenBank/DDBJ whole genome shotgun (WGS) entry which is preliminary data.</text>
</comment>
<feature type="chain" id="PRO_5006394368" description="Phenol degradation protein meta" evidence="1">
    <location>
        <begin position="23"/>
        <end position="263"/>
    </location>
</feature>
<dbReference type="STRING" id="344882.ABB29_05990"/>
<keyword evidence="3" id="KW-1185">Reference proteome</keyword>
<dbReference type="AlphaFoldDB" id="A0A0R0CMC5"/>
<accession>A0A0R0CMC5</accession>
<evidence type="ECO:0000313" key="2">
    <source>
        <dbReference type="EMBL" id="KRG70704.1"/>
    </source>
</evidence>
<name>A0A0R0CMC5_9GAMM</name>
<feature type="signal peptide" evidence="1">
    <location>
        <begin position="1"/>
        <end position="22"/>
    </location>
</feature>
<dbReference type="PROSITE" id="PS51257">
    <property type="entry name" value="PROKAR_LIPOPROTEIN"/>
    <property type="match status" value="1"/>
</dbReference>